<evidence type="ECO:0000313" key="8">
    <source>
        <dbReference type="Proteomes" id="UP000504610"/>
    </source>
</evidence>
<evidence type="ECO:0000313" key="13">
    <source>
        <dbReference type="RefSeq" id="XP_056849117.1"/>
    </source>
</evidence>
<dbReference type="RefSeq" id="XP_056843507.1">
    <property type="nucleotide sequence ID" value="XM_056987527.1"/>
</dbReference>
<evidence type="ECO:0000313" key="11">
    <source>
        <dbReference type="RefSeq" id="XP_056843509.1"/>
    </source>
</evidence>
<dbReference type="OrthoDB" id="10252354at2759"/>
<dbReference type="RefSeq" id="XP_056843508.1">
    <property type="nucleotide sequence ID" value="XM_056987528.1"/>
</dbReference>
<reference evidence="8" key="1">
    <citation type="journal article" date="2019" name="Database">
        <title>The radish genome database (RadishGD): an integrated information resource for radish genomics.</title>
        <authorList>
            <person name="Yu H.J."/>
            <person name="Baek S."/>
            <person name="Lee Y.J."/>
            <person name="Cho A."/>
            <person name="Mun J.H."/>
        </authorList>
    </citation>
    <scope>NUCLEOTIDE SEQUENCE [LARGE SCALE GENOMIC DNA]</scope>
    <source>
        <strain evidence="8">cv. WK10039</strain>
    </source>
</reference>
<dbReference type="GO" id="GO:0005524">
    <property type="term" value="F:ATP binding"/>
    <property type="evidence" value="ECO:0007669"/>
    <property type="project" value="UniProtKB-KW"/>
</dbReference>
<keyword evidence="4" id="KW-0067">ATP-binding</keyword>
<protein>
    <submittedName>
        <fullName evidence="9 10">Mitogen-activated protein kinase kinase 3-like</fullName>
    </submittedName>
</protein>
<dbReference type="PANTHER" id="PTHR48013">
    <property type="entry name" value="DUAL SPECIFICITY MITOGEN-ACTIVATED PROTEIN KINASE KINASE 5-RELATED"/>
    <property type="match status" value="1"/>
</dbReference>
<proteinExistence type="predicted"/>
<evidence type="ECO:0000256" key="5">
    <source>
        <dbReference type="ARBA" id="ARBA00049014"/>
    </source>
</evidence>
<dbReference type="InterPro" id="IPR011009">
    <property type="entry name" value="Kinase-like_dom_sf"/>
</dbReference>
<evidence type="ECO:0000313" key="12">
    <source>
        <dbReference type="RefSeq" id="XP_056849116.1"/>
    </source>
</evidence>
<organism evidence="8 10">
    <name type="scientific">Raphanus sativus</name>
    <name type="common">Radish</name>
    <name type="synonym">Raphanus raphanistrum var. sativus</name>
    <dbReference type="NCBI Taxonomy" id="3726"/>
    <lineage>
        <taxon>Eukaryota</taxon>
        <taxon>Viridiplantae</taxon>
        <taxon>Streptophyta</taxon>
        <taxon>Embryophyta</taxon>
        <taxon>Tracheophyta</taxon>
        <taxon>Spermatophyta</taxon>
        <taxon>Magnoliopsida</taxon>
        <taxon>eudicotyledons</taxon>
        <taxon>Gunneridae</taxon>
        <taxon>Pentapetalae</taxon>
        <taxon>rosids</taxon>
        <taxon>malvids</taxon>
        <taxon>Brassicales</taxon>
        <taxon>Brassicaceae</taxon>
        <taxon>Brassiceae</taxon>
        <taxon>Raphanus</taxon>
    </lineage>
</organism>
<evidence type="ECO:0000256" key="7">
    <source>
        <dbReference type="ARBA" id="ARBA00051693"/>
    </source>
</evidence>
<dbReference type="GeneID" id="108812755"/>
<evidence type="ECO:0000313" key="10">
    <source>
        <dbReference type="RefSeq" id="XP_056843508.1"/>
    </source>
</evidence>
<dbReference type="SUPFAM" id="SSF56112">
    <property type="entry name" value="Protein kinase-like (PK-like)"/>
    <property type="match status" value="1"/>
</dbReference>
<dbReference type="KEGG" id="rsz:108812755"/>
<dbReference type="Proteomes" id="UP000504610">
    <property type="component" value="Chromosome 6"/>
</dbReference>
<dbReference type="RefSeq" id="XP_056843509.1">
    <property type="nucleotide sequence ID" value="XM_056987529.1"/>
</dbReference>
<dbReference type="RefSeq" id="XP_056849117.1">
    <property type="nucleotide sequence ID" value="XM_056993137.1"/>
</dbReference>
<name>A0A6J0JY36_RAPSA</name>
<keyword evidence="1" id="KW-0808">Transferase</keyword>
<dbReference type="KEGG" id="rsz:130499170"/>
<evidence type="ECO:0000256" key="3">
    <source>
        <dbReference type="ARBA" id="ARBA00022777"/>
    </source>
</evidence>
<dbReference type="Gene3D" id="3.40.1190.20">
    <property type="match status" value="1"/>
</dbReference>
<sequence>MCEAPCHEGLVDFHRAFYSPDSGQISIALEYMDGGSLADILKVTKKIPEPVLSSMFHKLLQDEKKLREALLFANACGAITVTERGAIPAMPTMNAVQDLLSCWGVVLQTAENCRVFAGSSLQFKQSRTSH</sequence>
<keyword evidence="8" id="KW-1185">Reference proteome</keyword>
<dbReference type="SUPFAM" id="SSF53613">
    <property type="entry name" value="Ribokinase-like"/>
    <property type="match status" value="1"/>
</dbReference>
<accession>A0A6J0JY36</accession>
<keyword evidence="2" id="KW-0547">Nucleotide-binding</keyword>
<dbReference type="PANTHER" id="PTHR48013:SF9">
    <property type="entry name" value="DUAL SPECIFICITY MITOGEN-ACTIVATED PROTEIN KINASE KINASE 5"/>
    <property type="match status" value="1"/>
</dbReference>
<dbReference type="GO" id="GO:0004708">
    <property type="term" value="F:MAP kinase kinase activity"/>
    <property type="evidence" value="ECO:0007669"/>
    <property type="project" value="UniProtKB-EC"/>
</dbReference>
<evidence type="ECO:0000256" key="6">
    <source>
        <dbReference type="ARBA" id="ARBA00049299"/>
    </source>
</evidence>
<comment type="catalytic activity">
    <reaction evidence="7">
        <text>L-tyrosyl-[protein] + ATP = O-phospho-L-tyrosyl-[protein] + ADP + H(+)</text>
        <dbReference type="Rhea" id="RHEA:10596"/>
        <dbReference type="Rhea" id="RHEA-COMP:10136"/>
        <dbReference type="Rhea" id="RHEA-COMP:20101"/>
        <dbReference type="ChEBI" id="CHEBI:15378"/>
        <dbReference type="ChEBI" id="CHEBI:30616"/>
        <dbReference type="ChEBI" id="CHEBI:46858"/>
        <dbReference type="ChEBI" id="CHEBI:61978"/>
        <dbReference type="ChEBI" id="CHEBI:456216"/>
        <dbReference type="EC" id="2.7.12.2"/>
    </reaction>
</comment>
<comment type="catalytic activity">
    <reaction evidence="6">
        <text>L-threonyl-[protein] + ATP = O-phospho-L-threonyl-[protein] + ADP + H(+)</text>
        <dbReference type="Rhea" id="RHEA:46608"/>
        <dbReference type="Rhea" id="RHEA-COMP:11060"/>
        <dbReference type="Rhea" id="RHEA-COMP:11605"/>
        <dbReference type="ChEBI" id="CHEBI:15378"/>
        <dbReference type="ChEBI" id="CHEBI:30013"/>
        <dbReference type="ChEBI" id="CHEBI:30616"/>
        <dbReference type="ChEBI" id="CHEBI:61977"/>
        <dbReference type="ChEBI" id="CHEBI:456216"/>
        <dbReference type="EC" id="2.7.12.2"/>
    </reaction>
</comment>
<dbReference type="AlphaFoldDB" id="A0A6J0JY36"/>
<evidence type="ECO:0000256" key="1">
    <source>
        <dbReference type="ARBA" id="ARBA00022679"/>
    </source>
</evidence>
<gene>
    <name evidence="9 10 11" type="primary">LOC108812755</name>
    <name evidence="12 13" type="synonym">LOC130499170</name>
</gene>
<comment type="catalytic activity">
    <reaction evidence="5">
        <text>L-seryl-[protein] + ATP = O-phospho-L-seryl-[protein] + ADP + H(+)</text>
        <dbReference type="Rhea" id="RHEA:17989"/>
        <dbReference type="Rhea" id="RHEA-COMP:9863"/>
        <dbReference type="Rhea" id="RHEA-COMP:11604"/>
        <dbReference type="ChEBI" id="CHEBI:15378"/>
        <dbReference type="ChEBI" id="CHEBI:29999"/>
        <dbReference type="ChEBI" id="CHEBI:30616"/>
        <dbReference type="ChEBI" id="CHEBI:83421"/>
        <dbReference type="ChEBI" id="CHEBI:456216"/>
        <dbReference type="EC" id="2.7.12.2"/>
    </reaction>
</comment>
<evidence type="ECO:0000256" key="4">
    <source>
        <dbReference type="ARBA" id="ARBA00022840"/>
    </source>
</evidence>
<reference evidence="9 10" key="2">
    <citation type="submission" date="2025-04" db="UniProtKB">
        <authorList>
            <consortium name="RefSeq"/>
        </authorList>
    </citation>
    <scope>IDENTIFICATION</scope>
    <source>
        <tissue evidence="9 10">Leaf</tissue>
    </source>
</reference>
<dbReference type="Proteomes" id="UP000504610">
    <property type="component" value="Chromosome 8"/>
</dbReference>
<dbReference type="InterPro" id="IPR029056">
    <property type="entry name" value="Ribokinase-like"/>
</dbReference>
<dbReference type="RefSeq" id="XP_056849116.1">
    <property type="nucleotide sequence ID" value="XM_056993136.1"/>
</dbReference>
<evidence type="ECO:0000313" key="9">
    <source>
        <dbReference type="RefSeq" id="XP_056843507.1"/>
    </source>
</evidence>
<evidence type="ECO:0000256" key="2">
    <source>
        <dbReference type="ARBA" id="ARBA00022741"/>
    </source>
</evidence>
<keyword evidence="3" id="KW-0418">Kinase</keyword>